<dbReference type="EnsemblPlants" id="Zm00001eb413500_T001">
    <property type="protein sequence ID" value="Zm00001eb413500_P001"/>
    <property type="gene ID" value="Zm00001eb413500"/>
</dbReference>
<keyword evidence="3" id="KW-0378">Hydrolase</keyword>
<protein>
    <recommendedName>
        <fullName evidence="4">Survival protein SurE-like phosphatase/nucleotidase domain-containing protein</fullName>
    </recommendedName>
</protein>
<accession>A0A804RHC4</accession>
<evidence type="ECO:0000256" key="3">
    <source>
        <dbReference type="ARBA" id="ARBA00022801"/>
    </source>
</evidence>
<dbReference type="GO" id="GO:0008252">
    <property type="term" value="F:nucleotidase activity"/>
    <property type="evidence" value="ECO:0007669"/>
    <property type="project" value="InterPro"/>
</dbReference>
<dbReference type="InterPro" id="IPR002828">
    <property type="entry name" value="SurE-like_Pase/nucleotidase"/>
</dbReference>
<dbReference type="InParanoid" id="A0A804RHC4"/>
<sequence>MPPTAATSTCVPPESDKQACGHSITIRETTASSVDFTGAKAFETLDTPVDCVSLALSGRLFACFLGRLLLW</sequence>
<dbReference type="Gene3D" id="3.40.1210.10">
    <property type="entry name" value="Survival protein SurE-like phosphatase/nucleotidase"/>
    <property type="match status" value="1"/>
</dbReference>
<dbReference type="AlphaFoldDB" id="A0A804RHC4"/>
<dbReference type="PANTHER" id="PTHR30457:SF5">
    <property type="entry name" value="OS01G0709400 PROTEIN"/>
    <property type="match status" value="1"/>
</dbReference>
<name>A0A804RHC4_MAIZE</name>
<comment type="similarity">
    <text evidence="1">Belongs to the SurE nucleotidase family.</text>
</comment>
<dbReference type="InterPro" id="IPR030048">
    <property type="entry name" value="SurE"/>
</dbReference>
<reference evidence="6" key="1">
    <citation type="journal article" date="2009" name="Science">
        <title>The B73 maize genome: complexity, diversity, and dynamics.</title>
        <authorList>
            <person name="Schnable P.S."/>
            <person name="Ware D."/>
            <person name="Fulton R.S."/>
            <person name="Stein J.C."/>
            <person name="Wei F."/>
            <person name="Pasternak S."/>
            <person name="Liang C."/>
            <person name="Zhang J."/>
            <person name="Fulton L."/>
            <person name="Graves T.A."/>
            <person name="Minx P."/>
            <person name="Reily A.D."/>
            <person name="Courtney L."/>
            <person name="Kruchowski S.S."/>
            <person name="Tomlinson C."/>
            <person name="Strong C."/>
            <person name="Delehaunty K."/>
            <person name="Fronick C."/>
            <person name="Courtney B."/>
            <person name="Rock S.M."/>
            <person name="Belter E."/>
            <person name="Du F."/>
            <person name="Kim K."/>
            <person name="Abbott R.M."/>
            <person name="Cotton M."/>
            <person name="Levy A."/>
            <person name="Marchetto P."/>
            <person name="Ochoa K."/>
            <person name="Jackson S.M."/>
            <person name="Gillam B."/>
            <person name="Chen W."/>
            <person name="Yan L."/>
            <person name="Higginbotham J."/>
            <person name="Cardenas M."/>
            <person name="Waligorski J."/>
            <person name="Applebaum E."/>
            <person name="Phelps L."/>
            <person name="Falcone J."/>
            <person name="Kanchi K."/>
            <person name="Thane T."/>
            <person name="Scimone A."/>
            <person name="Thane N."/>
            <person name="Henke J."/>
            <person name="Wang T."/>
            <person name="Ruppert J."/>
            <person name="Shah N."/>
            <person name="Rotter K."/>
            <person name="Hodges J."/>
            <person name="Ingenthron E."/>
            <person name="Cordes M."/>
            <person name="Kohlberg S."/>
            <person name="Sgro J."/>
            <person name="Delgado B."/>
            <person name="Mead K."/>
            <person name="Chinwalla A."/>
            <person name="Leonard S."/>
            <person name="Crouse K."/>
            <person name="Collura K."/>
            <person name="Kudrna D."/>
            <person name="Currie J."/>
            <person name="He R."/>
            <person name="Angelova A."/>
            <person name="Rajasekar S."/>
            <person name="Mueller T."/>
            <person name="Lomeli R."/>
            <person name="Scara G."/>
            <person name="Ko A."/>
            <person name="Delaney K."/>
            <person name="Wissotski M."/>
            <person name="Lopez G."/>
            <person name="Campos D."/>
            <person name="Braidotti M."/>
            <person name="Ashley E."/>
            <person name="Golser W."/>
            <person name="Kim H."/>
            <person name="Lee S."/>
            <person name="Lin J."/>
            <person name="Dujmic Z."/>
            <person name="Kim W."/>
            <person name="Talag J."/>
            <person name="Zuccolo A."/>
            <person name="Fan C."/>
            <person name="Sebastian A."/>
            <person name="Kramer M."/>
            <person name="Spiegel L."/>
            <person name="Nascimento L."/>
            <person name="Zutavern T."/>
            <person name="Miller B."/>
            <person name="Ambroise C."/>
            <person name="Muller S."/>
            <person name="Spooner W."/>
            <person name="Narechania A."/>
            <person name="Ren L."/>
            <person name="Wei S."/>
            <person name="Kumari S."/>
            <person name="Faga B."/>
            <person name="Levy M.J."/>
            <person name="McMahan L."/>
            <person name="Van Buren P."/>
            <person name="Vaughn M.W."/>
            <person name="Ying K."/>
            <person name="Yeh C.-T."/>
            <person name="Emrich S.J."/>
            <person name="Jia Y."/>
            <person name="Kalyanaraman A."/>
            <person name="Hsia A.-P."/>
            <person name="Barbazuk W.B."/>
            <person name="Baucom R.S."/>
            <person name="Brutnell T.P."/>
            <person name="Carpita N.C."/>
            <person name="Chaparro C."/>
            <person name="Chia J.-M."/>
            <person name="Deragon J.-M."/>
            <person name="Estill J.C."/>
            <person name="Fu Y."/>
            <person name="Jeddeloh J.A."/>
            <person name="Han Y."/>
            <person name="Lee H."/>
            <person name="Li P."/>
            <person name="Lisch D.R."/>
            <person name="Liu S."/>
            <person name="Liu Z."/>
            <person name="Nagel D.H."/>
            <person name="McCann M.C."/>
            <person name="SanMiguel P."/>
            <person name="Myers A.M."/>
            <person name="Nettleton D."/>
            <person name="Nguyen J."/>
            <person name="Penning B.W."/>
            <person name="Ponnala L."/>
            <person name="Schneider K.L."/>
            <person name="Schwartz D.C."/>
            <person name="Sharma A."/>
            <person name="Soderlund C."/>
            <person name="Springer N.M."/>
            <person name="Sun Q."/>
            <person name="Wang H."/>
            <person name="Waterman M."/>
            <person name="Westerman R."/>
            <person name="Wolfgruber T.K."/>
            <person name="Yang L."/>
            <person name="Yu Y."/>
            <person name="Zhang L."/>
            <person name="Zhou S."/>
            <person name="Zhu Q."/>
            <person name="Bennetzen J.L."/>
            <person name="Dawe R.K."/>
            <person name="Jiang J."/>
            <person name="Jiang N."/>
            <person name="Presting G.G."/>
            <person name="Wessler S.R."/>
            <person name="Aluru S."/>
            <person name="Martienssen R.A."/>
            <person name="Clifton S.W."/>
            <person name="McCombie W.R."/>
            <person name="Wing R.A."/>
            <person name="Wilson R.K."/>
        </authorList>
    </citation>
    <scope>NUCLEOTIDE SEQUENCE [LARGE SCALE GENOMIC DNA]</scope>
    <source>
        <strain evidence="6">cv. B73</strain>
    </source>
</reference>
<evidence type="ECO:0000313" key="6">
    <source>
        <dbReference type="Proteomes" id="UP000007305"/>
    </source>
</evidence>
<reference evidence="5" key="3">
    <citation type="submission" date="2021-05" db="UniProtKB">
        <authorList>
            <consortium name="EnsemblPlants"/>
        </authorList>
    </citation>
    <scope>IDENTIFICATION</scope>
    <source>
        <strain evidence="5">cv. B73</strain>
    </source>
</reference>
<dbReference type="GO" id="GO:0046872">
    <property type="term" value="F:metal ion binding"/>
    <property type="evidence" value="ECO:0007669"/>
    <property type="project" value="UniProtKB-KW"/>
</dbReference>
<evidence type="ECO:0000256" key="1">
    <source>
        <dbReference type="ARBA" id="ARBA00011062"/>
    </source>
</evidence>
<keyword evidence="6" id="KW-1185">Reference proteome</keyword>
<dbReference type="Gramene" id="Zm00001eb413500_T001">
    <property type="protein sequence ID" value="Zm00001eb413500_P001"/>
    <property type="gene ID" value="Zm00001eb413500"/>
</dbReference>
<dbReference type="SUPFAM" id="SSF64167">
    <property type="entry name" value="SurE-like"/>
    <property type="match status" value="1"/>
</dbReference>
<organism evidence="5 6">
    <name type="scientific">Zea mays</name>
    <name type="common">Maize</name>
    <dbReference type="NCBI Taxonomy" id="4577"/>
    <lineage>
        <taxon>Eukaryota</taxon>
        <taxon>Viridiplantae</taxon>
        <taxon>Streptophyta</taxon>
        <taxon>Embryophyta</taxon>
        <taxon>Tracheophyta</taxon>
        <taxon>Spermatophyta</taxon>
        <taxon>Magnoliopsida</taxon>
        <taxon>Liliopsida</taxon>
        <taxon>Poales</taxon>
        <taxon>Poaceae</taxon>
        <taxon>PACMAD clade</taxon>
        <taxon>Panicoideae</taxon>
        <taxon>Andropogonodae</taxon>
        <taxon>Andropogoneae</taxon>
        <taxon>Tripsacinae</taxon>
        <taxon>Zea</taxon>
    </lineage>
</organism>
<dbReference type="PANTHER" id="PTHR30457">
    <property type="entry name" value="5'-NUCLEOTIDASE SURE"/>
    <property type="match status" value="1"/>
</dbReference>
<dbReference type="Pfam" id="PF01975">
    <property type="entry name" value="SurE"/>
    <property type="match status" value="1"/>
</dbReference>
<feature type="domain" description="Survival protein SurE-like phosphatase/nucleotidase" evidence="4">
    <location>
        <begin position="9"/>
        <end position="58"/>
    </location>
</feature>
<reference evidence="5" key="2">
    <citation type="submission" date="2019-07" db="EMBL/GenBank/DDBJ databases">
        <authorList>
            <person name="Seetharam A."/>
            <person name="Woodhouse M."/>
            <person name="Cannon E."/>
        </authorList>
    </citation>
    <scope>NUCLEOTIDE SEQUENCE [LARGE SCALE GENOMIC DNA]</scope>
    <source>
        <strain evidence="5">cv. B73</strain>
    </source>
</reference>
<proteinExistence type="inferred from homology"/>
<dbReference type="Proteomes" id="UP000007305">
    <property type="component" value="Chromosome 10"/>
</dbReference>
<evidence type="ECO:0000313" key="5">
    <source>
        <dbReference type="EnsemblPlants" id="Zm00001eb413500_P001"/>
    </source>
</evidence>
<dbReference type="InterPro" id="IPR036523">
    <property type="entry name" value="SurE-like_sf"/>
</dbReference>
<evidence type="ECO:0000256" key="2">
    <source>
        <dbReference type="ARBA" id="ARBA00022723"/>
    </source>
</evidence>
<keyword evidence="2" id="KW-0479">Metal-binding</keyword>
<evidence type="ECO:0000259" key="4">
    <source>
        <dbReference type="Pfam" id="PF01975"/>
    </source>
</evidence>